<evidence type="ECO:0000313" key="1">
    <source>
        <dbReference type="EMBL" id="GAB69913.1"/>
    </source>
</evidence>
<reference evidence="1 2" key="1">
    <citation type="journal article" date="2012" name="Nat. Genet.">
        <title>Plasmodium cynomolgi genome sequences provide insight into Plasmodium vivax and the monkey malaria clade.</title>
        <authorList>
            <person name="Tachibana S."/>
            <person name="Sullivan S.A."/>
            <person name="Kawai S."/>
            <person name="Nakamura S."/>
            <person name="Kim H.R."/>
            <person name="Goto N."/>
            <person name="Arisue N."/>
            <person name="Palacpac N.M.Q."/>
            <person name="Honma H."/>
            <person name="Yagi M."/>
            <person name="Tougan T."/>
            <person name="Katakai Y."/>
            <person name="Kaneko O."/>
            <person name="Mita T."/>
            <person name="Kita K."/>
            <person name="Yasutomi Y."/>
            <person name="Sutton P.L."/>
            <person name="Shakhbatyan R."/>
            <person name="Horii T."/>
            <person name="Yasunaga T."/>
            <person name="Barnwell J.W."/>
            <person name="Escalante A.A."/>
            <person name="Carlton J.M."/>
            <person name="Tanabe K."/>
        </authorList>
    </citation>
    <scope>NUCLEOTIDE SEQUENCE [LARGE SCALE GENOMIC DNA]</scope>
    <source>
        <strain evidence="1 2">B</strain>
    </source>
</reference>
<sequence>MYKEFFSNETKPQNSSYCDVKDSNSQINSQAKGLCSNLVYHLEKISKEQKPNQTEHCSYLRYWLYDKIGGIQSDHSEKTNKIPFFKYFIDAWSKLNEKLGKICAAPVVKDVTLKELKNRKYLYIYFKNLDEIYNVSTRNNKNDC</sequence>
<dbReference type="OrthoDB" id="10467617at2759"/>
<keyword evidence="2" id="KW-1185">Reference proteome</keyword>
<dbReference type="OMA" id="KDFFAND"/>
<dbReference type="GeneID" id="14696455"/>
<dbReference type="PhylomeDB" id="K6UNY3"/>
<organism evidence="1 2">
    <name type="scientific">Plasmodium cynomolgi (strain B)</name>
    <dbReference type="NCBI Taxonomy" id="1120755"/>
    <lineage>
        <taxon>Eukaryota</taxon>
        <taxon>Sar</taxon>
        <taxon>Alveolata</taxon>
        <taxon>Apicomplexa</taxon>
        <taxon>Aconoidasida</taxon>
        <taxon>Haemosporida</taxon>
        <taxon>Plasmodiidae</taxon>
        <taxon>Plasmodium</taxon>
        <taxon>Plasmodium (Plasmodium)</taxon>
    </lineage>
</organism>
<dbReference type="AlphaFoldDB" id="K6UNY3"/>
<dbReference type="EMBL" id="DF158146">
    <property type="protein sequence ID" value="GAB69913.1"/>
    <property type="molecule type" value="Genomic_DNA"/>
</dbReference>
<evidence type="ECO:0008006" key="3">
    <source>
        <dbReference type="Google" id="ProtNLM"/>
    </source>
</evidence>
<dbReference type="KEGG" id="pcy:PCYB_006620"/>
<dbReference type="Pfam" id="PF05795">
    <property type="entry name" value="Plasmodium_Vir"/>
    <property type="match status" value="1"/>
</dbReference>
<dbReference type="Proteomes" id="UP000006319">
    <property type="component" value="Unassembled WGS sequence"/>
</dbReference>
<name>K6UNY3_PLACD</name>
<evidence type="ECO:0000313" key="2">
    <source>
        <dbReference type="Proteomes" id="UP000006319"/>
    </source>
</evidence>
<feature type="non-terminal residue" evidence="1">
    <location>
        <position position="144"/>
    </location>
</feature>
<dbReference type="InterPro" id="IPR008780">
    <property type="entry name" value="Plasmodium_Vir"/>
</dbReference>
<dbReference type="RefSeq" id="XP_004228131.1">
    <property type="nucleotide sequence ID" value="XM_004228083.1"/>
</dbReference>
<proteinExistence type="predicted"/>
<gene>
    <name evidence="1" type="ORF">PCYB_006620</name>
</gene>
<accession>K6UNY3</accession>
<protein>
    <recommendedName>
        <fullName evidence="3">CYIR protein</fullName>
    </recommendedName>
</protein>
<dbReference type="VEuPathDB" id="PlasmoDB:PCYB_006620"/>